<dbReference type="Proteomes" id="UP000271098">
    <property type="component" value="Unassembled WGS sequence"/>
</dbReference>
<organism evidence="12">
    <name type="scientific">Gongylonema pulchrum</name>
    <dbReference type="NCBI Taxonomy" id="637853"/>
    <lineage>
        <taxon>Eukaryota</taxon>
        <taxon>Metazoa</taxon>
        <taxon>Ecdysozoa</taxon>
        <taxon>Nematoda</taxon>
        <taxon>Chromadorea</taxon>
        <taxon>Rhabditida</taxon>
        <taxon>Spirurina</taxon>
        <taxon>Spiruromorpha</taxon>
        <taxon>Spiruroidea</taxon>
        <taxon>Gongylonematidae</taxon>
        <taxon>Gongylonema</taxon>
    </lineage>
</organism>
<evidence type="ECO:0000313" key="11">
    <source>
        <dbReference type="Proteomes" id="UP000271098"/>
    </source>
</evidence>
<evidence type="ECO:0000256" key="1">
    <source>
        <dbReference type="ARBA" id="ARBA00004236"/>
    </source>
</evidence>
<dbReference type="InterPro" id="IPR036179">
    <property type="entry name" value="Ig-like_dom_sf"/>
</dbReference>
<dbReference type="PROSITE" id="PS50835">
    <property type="entry name" value="IG_LIKE"/>
    <property type="match status" value="1"/>
</dbReference>
<evidence type="ECO:0000256" key="2">
    <source>
        <dbReference type="ARBA" id="ARBA00022475"/>
    </source>
</evidence>
<evidence type="ECO:0000256" key="3">
    <source>
        <dbReference type="ARBA" id="ARBA00022729"/>
    </source>
</evidence>
<dbReference type="InterPro" id="IPR007110">
    <property type="entry name" value="Ig-like_dom"/>
</dbReference>
<dbReference type="Pfam" id="PF26428">
    <property type="entry name" value="Zwei_Ig_N"/>
    <property type="match status" value="1"/>
</dbReference>
<dbReference type="InterPro" id="IPR013098">
    <property type="entry name" value="Ig_I-set"/>
</dbReference>
<keyword evidence="8" id="KW-0393">Immunoglobulin domain</keyword>
<keyword evidence="11" id="KW-1185">Reference proteome</keyword>
<dbReference type="OrthoDB" id="114660at2759"/>
<keyword evidence="5" id="KW-0472">Membrane</keyword>
<keyword evidence="4" id="KW-0677">Repeat</keyword>
<evidence type="ECO:0000256" key="7">
    <source>
        <dbReference type="ARBA" id="ARBA00023180"/>
    </source>
</evidence>
<dbReference type="InterPro" id="IPR050958">
    <property type="entry name" value="Cell_Adh-Cytoskel_Orgn"/>
</dbReference>
<reference evidence="12" key="1">
    <citation type="submission" date="2016-06" db="UniProtKB">
        <authorList>
            <consortium name="WormBaseParasite"/>
        </authorList>
    </citation>
    <scope>IDENTIFICATION</scope>
</reference>
<evidence type="ECO:0000256" key="8">
    <source>
        <dbReference type="ARBA" id="ARBA00023319"/>
    </source>
</evidence>
<dbReference type="SMART" id="SM00408">
    <property type="entry name" value="IGc2"/>
    <property type="match status" value="1"/>
</dbReference>
<evidence type="ECO:0000256" key="4">
    <source>
        <dbReference type="ARBA" id="ARBA00022737"/>
    </source>
</evidence>
<evidence type="ECO:0000256" key="6">
    <source>
        <dbReference type="ARBA" id="ARBA00023157"/>
    </source>
</evidence>
<dbReference type="Gene3D" id="2.60.40.10">
    <property type="entry name" value="Immunoglobulins"/>
    <property type="match status" value="1"/>
</dbReference>
<keyword evidence="7" id="KW-0325">Glycoprotein</keyword>
<name>A0A183DQF6_9BILA</name>
<dbReference type="EMBL" id="UYRT01078252">
    <property type="protein sequence ID" value="VDN18122.1"/>
    <property type="molecule type" value="Genomic_DNA"/>
</dbReference>
<dbReference type="CDD" id="cd00096">
    <property type="entry name" value="Ig"/>
    <property type="match status" value="1"/>
</dbReference>
<dbReference type="InterPro" id="IPR058814">
    <property type="entry name" value="ZIG1/7_N"/>
</dbReference>
<evidence type="ECO:0000313" key="12">
    <source>
        <dbReference type="WBParaSite" id="GPUH_0001096001-mRNA-1"/>
    </source>
</evidence>
<dbReference type="Pfam" id="PF07679">
    <property type="entry name" value="I-set"/>
    <property type="match status" value="1"/>
</dbReference>
<keyword evidence="3" id="KW-0732">Signal</keyword>
<dbReference type="GO" id="GO:0007156">
    <property type="term" value="P:homophilic cell adhesion via plasma membrane adhesion molecules"/>
    <property type="evidence" value="ECO:0007669"/>
    <property type="project" value="TreeGrafter"/>
</dbReference>
<evidence type="ECO:0000313" key="10">
    <source>
        <dbReference type="EMBL" id="VDN18122.1"/>
    </source>
</evidence>
<protein>
    <submittedName>
        <fullName evidence="12">Ig-like domain-containing protein</fullName>
    </submittedName>
</protein>
<evidence type="ECO:0000259" key="9">
    <source>
        <dbReference type="PROSITE" id="PS50835"/>
    </source>
</evidence>
<dbReference type="SUPFAM" id="SSF48726">
    <property type="entry name" value="Immunoglobulin"/>
    <property type="match status" value="1"/>
</dbReference>
<keyword evidence="2" id="KW-1003">Cell membrane</keyword>
<gene>
    <name evidence="10" type="ORF">GPUH_LOCUS10947</name>
</gene>
<dbReference type="GO" id="GO:0005886">
    <property type="term" value="C:plasma membrane"/>
    <property type="evidence" value="ECO:0007669"/>
    <property type="project" value="UniProtKB-SubCell"/>
</dbReference>
<sequence>MSHFAGCLCEAAYAASDAYAQGNLAVFFNATAAKSGDDHPLTASVPNLWRVLFARDFRCQARSFKTKELLPIKEARFIRVSDRKLLPAVISNHTRAILEFGSSTSVLSAGKYRCEITTTDNEFAWGWLFVNMRPVFHTNHSKMLETAGDNFFRVKAPLVRATEGETVILSCPVYGYPKPTIVWYKDDALVASTEQITFLEKDLQIAKVQFDDEGVYSCVARNSFSEVVEGEEKNWESRLDREVKVKGKLRYSRSFLLS</sequence>
<evidence type="ECO:0000256" key="5">
    <source>
        <dbReference type="ARBA" id="ARBA00023136"/>
    </source>
</evidence>
<dbReference type="InterPro" id="IPR003598">
    <property type="entry name" value="Ig_sub2"/>
</dbReference>
<dbReference type="WBParaSite" id="GPUH_0001096001-mRNA-1">
    <property type="protein sequence ID" value="GPUH_0001096001-mRNA-1"/>
    <property type="gene ID" value="GPUH_0001096001"/>
</dbReference>
<accession>A0A183DQF6</accession>
<dbReference type="InterPro" id="IPR003599">
    <property type="entry name" value="Ig_sub"/>
</dbReference>
<dbReference type="PANTHER" id="PTHR45080:SF8">
    <property type="entry name" value="IG-LIKE DOMAIN-CONTAINING PROTEIN"/>
    <property type="match status" value="1"/>
</dbReference>
<dbReference type="AlphaFoldDB" id="A0A183DQF6"/>
<dbReference type="PANTHER" id="PTHR45080">
    <property type="entry name" value="CONTACTIN 5"/>
    <property type="match status" value="1"/>
</dbReference>
<proteinExistence type="predicted"/>
<comment type="subcellular location">
    <subcellularLocation>
        <location evidence="1">Cell membrane</location>
    </subcellularLocation>
</comment>
<feature type="domain" description="Ig-like" evidence="9">
    <location>
        <begin position="134"/>
        <end position="229"/>
    </location>
</feature>
<dbReference type="SMART" id="SM00409">
    <property type="entry name" value="IG"/>
    <property type="match status" value="1"/>
</dbReference>
<dbReference type="FunFam" id="2.60.40.10:FF:000005">
    <property type="entry name" value="Neuronal cell adhesion molecule"/>
    <property type="match status" value="1"/>
</dbReference>
<dbReference type="InterPro" id="IPR013783">
    <property type="entry name" value="Ig-like_fold"/>
</dbReference>
<keyword evidence="6" id="KW-1015">Disulfide bond</keyword>
<reference evidence="10 11" key="2">
    <citation type="submission" date="2018-11" db="EMBL/GenBank/DDBJ databases">
        <authorList>
            <consortium name="Pathogen Informatics"/>
        </authorList>
    </citation>
    <scope>NUCLEOTIDE SEQUENCE [LARGE SCALE GENOMIC DNA]</scope>
</reference>